<dbReference type="SUPFAM" id="SSF50324">
    <property type="entry name" value="Inorganic pyrophosphatase"/>
    <property type="match status" value="1"/>
</dbReference>
<dbReference type="InterPro" id="IPR008162">
    <property type="entry name" value="Pyrophosphatase"/>
</dbReference>
<evidence type="ECO:0000256" key="5">
    <source>
        <dbReference type="ARBA" id="ARBA00022842"/>
    </source>
</evidence>
<protein>
    <recommendedName>
        <fullName evidence="2">inorganic diphosphatase</fullName>
        <ecNumber evidence="2">3.6.1.1</ecNumber>
    </recommendedName>
</protein>
<dbReference type="GO" id="GO:0000287">
    <property type="term" value="F:magnesium ion binding"/>
    <property type="evidence" value="ECO:0007669"/>
    <property type="project" value="InterPro"/>
</dbReference>
<dbReference type="PROSITE" id="PS00387">
    <property type="entry name" value="PPASE"/>
    <property type="match status" value="1"/>
</dbReference>
<reference evidence="6 7" key="1">
    <citation type="submission" date="2016-10" db="EMBL/GenBank/DDBJ databases">
        <authorList>
            <person name="de Groot N.N."/>
        </authorList>
    </citation>
    <scope>NUCLEOTIDE SEQUENCE [LARGE SCALE GENOMIC DNA]</scope>
    <source>
        <strain evidence="6 7">CGMCC 1.12333</strain>
    </source>
</reference>
<dbReference type="RefSeq" id="WP_093023056.1">
    <property type="nucleotide sequence ID" value="NZ_FPBK01000001.1"/>
</dbReference>
<keyword evidence="3" id="KW-0479">Metal-binding</keyword>
<dbReference type="EMBL" id="FPBK01000001">
    <property type="protein sequence ID" value="SFU32357.1"/>
    <property type="molecule type" value="Genomic_DNA"/>
</dbReference>
<dbReference type="EC" id="3.6.1.1" evidence="2"/>
<evidence type="ECO:0000256" key="2">
    <source>
        <dbReference type="ARBA" id="ARBA00012146"/>
    </source>
</evidence>
<dbReference type="PANTHER" id="PTHR10286">
    <property type="entry name" value="INORGANIC PYROPHOSPHATASE"/>
    <property type="match status" value="1"/>
</dbReference>
<evidence type="ECO:0000313" key="7">
    <source>
        <dbReference type="Proteomes" id="UP000199138"/>
    </source>
</evidence>
<dbReference type="GO" id="GO:0006796">
    <property type="term" value="P:phosphate-containing compound metabolic process"/>
    <property type="evidence" value="ECO:0007669"/>
    <property type="project" value="InterPro"/>
</dbReference>
<comment type="cofactor">
    <cofactor evidence="1">
        <name>Mg(2+)</name>
        <dbReference type="ChEBI" id="CHEBI:18420"/>
    </cofactor>
</comment>
<dbReference type="InterPro" id="IPR036649">
    <property type="entry name" value="Pyrophosphatase_sf"/>
</dbReference>
<dbReference type="PROSITE" id="PS51257">
    <property type="entry name" value="PROKAR_LIPOPROTEIN"/>
    <property type="match status" value="1"/>
</dbReference>
<accession>A0A1I7F848</accession>
<dbReference type="Pfam" id="PF00719">
    <property type="entry name" value="Pyrophosphatase"/>
    <property type="match status" value="1"/>
</dbReference>
<dbReference type="OrthoDB" id="5187599at2"/>
<evidence type="ECO:0000313" key="6">
    <source>
        <dbReference type="EMBL" id="SFU32357.1"/>
    </source>
</evidence>
<evidence type="ECO:0000256" key="4">
    <source>
        <dbReference type="ARBA" id="ARBA00022801"/>
    </source>
</evidence>
<dbReference type="AlphaFoldDB" id="A0A1I7F848"/>
<organism evidence="6 7">
    <name type="scientific">Pustulibacterium marinum</name>
    <dbReference type="NCBI Taxonomy" id="1224947"/>
    <lineage>
        <taxon>Bacteria</taxon>
        <taxon>Pseudomonadati</taxon>
        <taxon>Bacteroidota</taxon>
        <taxon>Flavobacteriia</taxon>
        <taxon>Flavobacteriales</taxon>
        <taxon>Flavobacteriaceae</taxon>
        <taxon>Pustulibacterium</taxon>
    </lineage>
</organism>
<dbReference type="Proteomes" id="UP000199138">
    <property type="component" value="Unassembled WGS sequence"/>
</dbReference>
<sequence>MKKLAIAFLGTFSVIFSSCSSSNYQNTSTFSEDNNLNAVVEIPAGTNKKIEYQEISKEFKTDQRNGEDRIIEFLPYVGNYGFIAGTLTKRAEDGDGDPVDVLILSEHQKTGKIVSVKPIALLKLVDNGDLDYKVIAIPSDGKSAVIDINSYQELQKEYPGIISIVETWFTNYDKVQTQNIVGWGDEKEALAYVNANIKNK</sequence>
<proteinExistence type="predicted"/>
<dbReference type="GO" id="GO:0004427">
    <property type="term" value="F:inorganic diphosphate phosphatase activity"/>
    <property type="evidence" value="ECO:0007669"/>
    <property type="project" value="UniProtKB-EC"/>
</dbReference>
<keyword evidence="7" id="KW-1185">Reference proteome</keyword>
<evidence type="ECO:0000256" key="3">
    <source>
        <dbReference type="ARBA" id="ARBA00022723"/>
    </source>
</evidence>
<dbReference type="GO" id="GO:0005737">
    <property type="term" value="C:cytoplasm"/>
    <property type="evidence" value="ECO:0007669"/>
    <property type="project" value="InterPro"/>
</dbReference>
<keyword evidence="5" id="KW-0460">Magnesium</keyword>
<keyword evidence="4" id="KW-0378">Hydrolase</keyword>
<evidence type="ECO:0000256" key="1">
    <source>
        <dbReference type="ARBA" id="ARBA00001946"/>
    </source>
</evidence>
<dbReference type="STRING" id="1224947.SAMN05216480_101729"/>
<gene>
    <name evidence="6" type="ORF">SAMN05216480_101729</name>
</gene>
<name>A0A1I7F848_9FLAO</name>
<dbReference type="Gene3D" id="3.90.80.10">
    <property type="entry name" value="Inorganic pyrophosphatase"/>
    <property type="match status" value="1"/>
</dbReference>